<reference evidence="2 3" key="1">
    <citation type="journal article" date="2012" name="Genome Biol.">
        <title>Genome and low-iron response of an oceanic diatom adapted to chronic iron limitation.</title>
        <authorList>
            <person name="Lommer M."/>
            <person name="Specht M."/>
            <person name="Roy A.S."/>
            <person name="Kraemer L."/>
            <person name="Andreson R."/>
            <person name="Gutowska M.A."/>
            <person name="Wolf J."/>
            <person name="Bergner S.V."/>
            <person name="Schilhabel M.B."/>
            <person name="Klostermeier U.C."/>
            <person name="Beiko R.G."/>
            <person name="Rosenstiel P."/>
            <person name="Hippler M."/>
            <person name="Laroche J."/>
        </authorList>
    </citation>
    <scope>NUCLEOTIDE SEQUENCE [LARGE SCALE GENOMIC DNA]</scope>
    <source>
        <strain evidence="2 3">CCMP1005</strain>
    </source>
</reference>
<evidence type="ECO:0000256" key="1">
    <source>
        <dbReference type="SAM" id="MobiDB-lite"/>
    </source>
</evidence>
<comment type="caution">
    <text evidence="2">The sequence shown here is derived from an EMBL/GenBank/DDBJ whole genome shotgun (WGS) entry which is preliminary data.</text>
</comment>
<feature type="region of interest" description="Disordered" evidence="1">
    <location>
        <begin position="337"/>
        <end position="360"/>
    </location>
</feature>
<dbReference type="EMBL" id="AGNL01036942">
    <property type="protein sequence ID" value="EJK53824.1"/>
    <property type="molecule type" value="Genomic_DNA"/>
</dbReference>
<accession>K0RNJ7</accession>
<dbReference type="Proteomes" id="UP000266841">
    <property type="component" value="Unassembled WGS sequence"/>
</dbReference>
<feature type="region of interest" description="Disordered" evidence="1">
    <location>
        <begin position="131"/>
        <end position="163"/>
    </location>
</feature>
<keyword evidence="3" id="KW-1185">Reference proteome</keyword>
<feature type="region of interest" description="Disordered" evidence="1">
    <location>
        <begin position="1"/>
        <end position="20"/>
    </location>
</feature>
<organism evidence="2 3">
    <name type="scientific">Thalassiosira oceanica</name>
    <name type="common">Marine diatom</name>
    <dbReference type="NCBI Taxonomy" id="159749"/>
    <lineage>
        <taxon>Eukaryota</taxon>
        <taxon>Sar</taxon>
        <taxon>Stramenopiles</taxon>
        <taxon>Ochrophyta</taxon>
        <taxon>Bacillariophyta</taxon>
        <taxon>Coscinodiscophyceae</taxon>
        <taxon>Thalassiosirophycidae</taxon>
        <taxon>Thalassiosirales</taxon>
        <taxon>Thalassiosiraceae</taxon>
        <taxon>Thalassiosira</taxon>
    </lineage>
</organism>
<gene>
    <name evidence="2" type="ORF">THAOC_26659</name>
</gene>
<feature type="non-terminal residue" evidence="2">
    <location>
        <position position="475"/>
    </location>
</feature>
<protein>
    <submittedName>
        <fullName evidence="2">Uncharacterized protein</fullName>
    </submittedName>
</protein>
<evidence type="ECO:0000313" key="3">
    <source>
        <dbReference type="Proteomes" id="UP000266841"/>
    </source>
</evidence>
<feature type="compositionally biased region" description="Low complexity" evidence="1">
    <location>
        <begin position="345"/>
        <end position="356"/>
    </location>
</feature>
<evidence type="ECO:0000313" key="2">
    <source>
        <dbReference type="EMBL" id="EJK53824.1"/>
    </source>
</evidence>
<dbReference type="AlphaFoldDB" id="K0RNJ7"/>
<proteinExistence type="predicted"/>
<name>K0RNJ7_THAOC</name>
<sequence>MESGGRAGHGLSAVKGGASPRPVGVAECPGGVYGRVVPEMYLSLAFGVDRRRSALIHGGHALARLGRRLLAWWPGRLLVGRLRVSLVLALFGSCPANALALDPRQRVRTNPDRSWQSSFNSSFGVKIAPTSWNERSPEQMEGAPAQGTPKRLGAPDRGGLKPTQLAPVWSRRVSIVTKCAPEGVPSSHEEGEALQLKTNPPQKRCWSMALVGVDPTAGCALQRWRNAWPGAILQEPPRKPCQGDGAPCPLKGTTLHWTTFLSVGSKREDLQSKLEIFLGRKRSTAESSICGRPLLLARSLNWSSRAVCLCLVARAHHSQQTSATYARSSAGPRIHYLDAPQTQPSSARLQRQQAGRGRLKPGVRQNRVTTALGARRFLGLPLRNATCLLASTPCPSAFNQLWRCGGRWGGHPCSWCSSTAYGYSKGGQIKGGQIQAAGRIAQISAEQWGTAVEDEVAIHVHGVSPLPMGMAREDR</sequence>